<protein>
    <submittedName>
        <fullName evidence="2">Glycerophosphodiester phosphodiesterase</fullName>
    </submittedName>
</protein>
<dbReference type="Gene3D" id="3.20.20.190">
    <property type="entry name" value="Phosphatidylinositol (PI) phosphodiesterase"/>
    <property type="match status" value="1"/>
</dbReference>
<dbReference type="Pfam" id="PF03009">
    <property type="entry name" value="GDPD"/>
    <property type="match status" value="1"/>
</dbReference>
<dbReference type="EMBL" id="JPVQ01000056">
    <property type="protein sequence ID" value="KGR88979.1"/>
    <property type="molecule type" value="Genomic_DNA"/>
</dbReference>
<feature type="domain" description="GP-PDE" evidence="1">
    <location>
        <begin position="37"/>
        <end position="278"/>
    </location>
</feature>
<dbReference type="SUPFAM" id="SSF51695">
    <property type="entry name" value="PLC-like phosphodiesterases"/>
    <property type="match status" value="1"/>
</dbReference>
<accession>A0A0A3IW20</accession>
<dbReference type="AlphaFoldDB" id="A0A0A3IW20"/>
<dbReference type="GO" id="GO:0008081">
    <property type="term" value="F:phosphoric diester hydrolase activity"/>
    <property type="evidence" value="ECO:0007669"/>
    <property type="project" value="InterPro"/>
</dbReference>
<evidence type="ECO:0000313" key="2">
    <source>
        <dbReference type="EMBL" id="KGR88979.1"/>
    </source>
</evidence>
<dbReference type="GO" id="GO:0006629">
    <property type="term" value="P:lipid metabolic process"/>
    <property type="evidence" value="ECO:0007669"/>
    <property type="project" value="InterPro"/>
</dbReference>
<dbReference type="eggNOG" id="COG0584">
    <property type="taxonomic scope" value="Bacteria"/>
</dbReference>
<dbReference type="InterPro" id="IPR017946">
    <property type="entry name" value="PLC-like_Pdiesterase_TIM-brl"/>
</dbReference>
<gene>
    <name evidence="2" type="ORF">CD30_17825</name>
</gene>
<evidence type="ECO:0000259" key="1">
    <source>
        <dbReference type="PROSITE" id="PS51704"/>
    </source>
</evidence>
<dbReference type="OrthoDB" id="384721at2"/>
<name>A0A0A3IW20_9BACL</name>
<dbReference type="InterPro" id="IPR030395">
    <property type="entry name" value="GP_PDE_dom"/>
</dbReference>
<sequence length="278" mass="31147">MKRKITVFLLVATFLLVSTMLFSFVEGTMPEEGRGELISISHRGASAYAPENTLAAFRKGVEMHSDFIEIDVQLSKDGVPVIIHDDTLDRTTDGEGSVSAYTLKELKCLDAGSWFGEEYSNERIPTLDEVLEEFGGKISILVELKSPELYPGVEEKVASALKDHHLVNSTKNDIIIQSFNHASIQKSKELLPEIPHGVLVGNNWANISDRQLEEFATYADYINPNFNIVTKELVERVHNVGMKMYPYTIKKQSEADKLYRLGVDGIITDYPEYADIGE</sequence>
<keyword evidence="3" id="KW-1185">Reference proteome</keyword>
<reference evidence="2 3" key="1">
    <citation type="submission" date="2014-02" db="EMBL/GenBank/DDBJ databases">
        <title>Draft genome sequence of Lysinibacillus massiliensis CCUG 49529.</title>
        <authorList>
            <person name="Zhang F."/>
            <person name="Wang G."/>
            <person name="Zhang L."/>
        </authorList>
    </citation>
    <scope>NUCLEOTIDE SEQUENCE [LARGE SCALE GENOMIC DNA]</scope>
    <source>
        <strain evidence="2 3">CCUG 49529</strain>
    </source>
</reference>
<evidence type="ECO:0000313" key="3">
    <source>
        <dbReference type="Proteomes" id="UP000030595"/>
    </source>
</evidence>
<dbReference type="Proteomes" id="UP000030595">
    <property type="component" value="Unassembled WGS sequence"/>
</dbReference>
<dbReference type="RefSeq" id="WP_036179724.1">
    <property type="nucleotide sequence ID" value="NZ_AVCZ01000056.1"/>
</dbReference>
<dbReference type="PROSITE" id="PS51704">
    <property type="entry name" value="GP_PDE"/>
    <property type="match status" value="1"/>
</dbReference>
<dbReference type="PANTHER" id="PTHR46211">
    <property type="entry name" value="GLYCEROPHOSPHORYL DIESTER PHOSPHODIESTERASE"/>
    <property type="match status" value="1"/>
</dbReference>
<organism evidence="2 3">
    <name type="scientific">Ureibacillus massiliensis 4400831 = CIP 108448 = CCUG 49529</name>
    <dbReference type="NCBI Taxonomy" id="1211035"/>
    <lineage>
        <taxon>Bacteria</taxon>
        <taxon>Bacillati</taxon>
        <taxon>Bacillota</taxon>
        <taxon>Bacilli</taxon>
        <taxon>Bacillales</taxon>
        <taxon>Caryophanaceae</taxon>
        <taxon>Ureibacillus</taxon>
    </lineage>
</organism>
<comment type="caution">
    <text evidence="2">The sequence shown here is derived from an EMBL/GenBank/DDBJ whole genome shotgun (WGS) entry which is preliminary data.</text>
</comment>
<proteinExistence type="predicted"/>
<dbReference type="PANTHER" id="PTHR46211:SF7">
    <property type="entry name" value="GLYCEROPHOSPHODIESTER PHOSPHODIESTERASE"/>
    <property type="match status" value="1"/>
</dbReference>